<evidence type="ECO:0000313" key="2">
    <source>
        <dbReference type="EMBL" id="KAL0352747.1"/>
    </source>
</evidence>
<dbReference type="InterPro" id="IPR001251">
    <property type="entry name" value="CRAL-TRIO_dom"/>
</dbReference>
<evidence type="ECO:0000259" key="1">
    <source>
        <dbReference type="PROSITE" id="PS50191"/>
    </source>
</evidence>
<reference evidence="2" key="2">
    <citation type="journal article" date="2024" name="Plant">
        <title>Genomic evolution and insights into agronomic trait innovations of Sesamum species.</title>
        <authorList>
            <person name="Miao H."/>
            <person name="Wang L."/>
            <person name="Qu L."/>
            <person name="Liu H."/>
            <person name="Sun Y."/>
            <person name="Le M."/>
            <person name="Wang Q."/>
            <person name="Wei S."/>
            <person name="Zheng Y."/>
            <person name="Lin W."/>
            <person name="Duan Y."/>
            <person name="Cao H."/>
            <person name="Xiong S."/>
            <person name="Wang X."/>
            <person name="Wei L."/>
            <person name="Li C."/>
            <person name="Ma Q."/>
            <person name="Ju M."/>
            <person name="Zhao R."/>
            <person name="Li G."/>
            <person name="Mu C."/>
            <person name="Tian Q."/>
            <person name="Mei H."/>
            <person name="Zhang T."/>
            <person name="Gao T."/>
            <person name="Zhang H."/>
        </authorList>
    </citation>
    <scope>NUCLEOTIDE SEQUENCE</scope>
    <source>
        <strain evidence="2">G01</strain>
    </source>
</reference>
<feature type="domain" description="CRAL-TRIO" evidence="1">
    <location>
        <begin position="8"/>
        <end position="68"/>
    </location>
</feature>
<dbReference type="SUPFAM" id="SSF52087">
    <property type="entry name" value="CRAL/TRIO domain"/>
    <property type="match status" value="1"/>
</dbReference>
<dbReference type="PROSITE" id="PS50191">
    <property type="entry name" value="CRAL_TRIO"/>
    <property type="match status" value="1"/>
</dbReference>
<dbReference type="InterPro" id="IPR036865">
    <property type="entry name" value="CRAL-TRIO_dom_sf"/>
</dbReference>
<dbReference type="GO" id="GO:0008289">
    <property type="term" value="F:lipid binding"/>
    <property type="evidence" value="ECO:0007669"/>
    <property type="project" value="InterPro"/>
</dbReference>
<dbReference type="CDD" id="cd00170">
    <property type="entry name" value="SEC14"/>
    <property type="match status" value="1"/>
</dbReference>
<name>A0AAW2PA23_9LAMI</name>
<reference evidence="2" key="1">
    <citation type="submission" date="2020-06" db="EMBL/GenBank/DDBJ databases">
        <authorList>
            <person name="Li T."/>
            <person name="Hu X."/>
            <person name="Zhang T."/>
            <person name="Song X."/>
            <person name="Zhang H."/>
            <person name="Dai N."/>
            <person name="Sheng W."/>
            <person name="Hou X."/>
            <person name="Wei L."/>
        </authorList>
    </citation>
    <scope>NUCLEOTIDE SEQUENCE</scope>
    <source>
        <strain evidence="2">G01</strain>
        <tissue evidence="2">Leaf</tissue>
    </source>
</reference>
<dbReference type="EMBL" id="JACGWK010000005">
    <property type="protein sequence ID" value="KAL0352747.1"/>
    <property type="molecule type" value="Genomic_DNA"/>
</dbReference>
<accession>A0AAW2PA23</accession>
<gene>
    <name evidence="2" type="ORF">Sangu_0856000</name>
</gene>
<dbReference type="PANTHER" id="PTHR45932">
    <property type="entry name" value="PATELLIN-1"/>
    <property type="match status" value="1"/>
</dbReference>
<dbReference type="AlphaFoldDB" id="A0AAW2PA23"/>
<dbReference type="PANTHER" id="PTHR45932:SF2">
    <property type="entry name" value="PATELLIN-4"/>
    <property type="match status" value="1"/>
</dbReference>
<organism evidence="2">
    <name type="scientific">Sesamum angustifolium</name>
    <dbReference type="NCBI Taxonomy" id="2727405"/>
    <lineage>
        <taxon>Eukaryota</taxon>
        <taxon>Viridiplantae</taxon>
        <taxon>Streptophyta</taxon>
        <taxon>Embryophyta</taxon>
        <taxon>Tracheophyta</taxon>
        <taxon>Spermatophyta</taxon>
        <taxon>Magnoliopsida</taxon>
        <taxon>eudicotyledons</taxon>
        <taxon>Gunneridae</taxon>
        <taxon>Pentapetalae</taxon>
        <taxon>asterids</taxon>
        <taxon>lamiids</taxon>
        <taxon>Lamiales</taxon>
        <taxon>Pedaliaceae</taxon>
        <taxon>Sesamum</taxon>
    </lineage>
</organism>
<protein>
    <submittedName>
        <fullName evidence="2">Patellin-4</fullName>
    </submittedName>
</protein>
<proteinExistence type="predicted"/>
<sequence>MVGFCWQIFINVPFWYYAFHSLLTPFLTQRTRSKLVFARPSKVTETLLKYVPIQEIPIQYGGIKRDNDFEFSASDGEATEVVIKAGSTQTIEIPTPEKGKKMCSDEAPVRKTFKNQEPGKIGLTVQNCSGKKKKLFYRYKVKKACF</sequence>
<dbReference type="Gene3D" id="3.40.525.10">
    <property type="entry name" value="CRAL-TRIO lipid binding domain"/>
    <property type="match status" value="1"/>
</dbReference>
<dbReference type="Pfam" id="PF00650">
    <property type="entry name" value="CRAL_TRIO"/>
    <property type="match status" value="1"/>
</dbReference>
<comment type="caution">
    <text evidence="2">The sequence shown here is derived from an EMBL/GenBank/DDBJ whole genome shotgun (WGS) entry which is preliminary data.</text>
</comment>
<dbReference type="InterPro" id="IPR044834">
    <property type="entry name" value="PATL"/>
</dbReference>